<dbReference type="EMBL" id="LYVF01000099">
    <property type="protein sequence ID" value="OAT83717.1"/>
    <property type="molecule type" value="Genomic_DNA"/>
</dbReference>
<evidence type="ECO:0000313" key="1">
    <source>
        <dbReference type="EMBL" id="OAT83717.1"/>
    </source>
</evidence>
<sequence length="146" mass="16619">MSMGPTPLSAMKNPTFGIYQQDDEKSDYGSDIADPRINVEHQALARVNNREDRYPVASIDFVLRMLPDMTTEVVVNEDGCVTVWRNPPGPCLDTSRWQMLCDGHVPSCEPYRGITANEQAMGYAPRGCKEYYKCIRSWRKKAIRRA</sequence>
<comment type="caution">
    <text evidence="1">The sequence shown here is derived from an EMBL/GenBank/DDBJ whole genome shotgun (WGS) entry which is preliminary data.</text>
</comment>
<evidence type="ECO:0000313" key="2">
    <source>
        <dbReference type="Proteomes" id="UP000078532"/>
    </source>
</evidence>
<reference evidence="1 2" key="1">
    <citation type="submission" date="2016-04" db="EMBL/GenBank/DDBJ databases">
        <authorList>
            <person name="Evans L.H."/>
            <person name="Alamgir A."/>
            <person name="Owens N."/>
            <person name="Weber N.D."/>
            <person name="Virtaneva K."/>
            <person name="Barbian K."/>
            <person name="Babar A."/>
            <person name="Rosenke K."/>
        </authorList>
    </citation>
    <scope>NUCLEOTIDE SEQUENCE [LARGE SCALE GENOMIC DNA]</scope>
    <source>
        <strain evidence="1 2">LMa1</strain>
    </source>
</reference>
<dbReference type="AlphaFoldDB" id="A0A1B7LG98"/>
<proteinExistence type="predicted"/>
<dbReference type="Proteomes" id="UP000078532">
    <property type="component" value="Unassembled WGS sequence"/>
</dbReference>
<organism evidence="1 2">
    <name type="scientific">Desulfotomaculum copahuensis</name>
    <dbReference type="NCBI Taxonomy" id="1838280"/>
    <lineage>
        <taxon>Bacteria</taxon>
        <taxon>Bacillati</taxon>
        <taxon>Bacillota</taxon>
        <taxon>Clostridia</taxon>
        <taxon>Eubacteriales</taxon>
        <taxon>Desulfotomaculaceae</taxon>
        <taxon>Desulfotomaculum</taxon>
    </lineage>
</organism>
<protein>
    <submittedName>
        <fullName evidence="1">Uncharacterized protein</fullName>
    </submittedName>
</protein>
<dbReference type="STRING" id="1838280.A6M21_07725"/>
<gene>
    <name evidence="1" type="ORF">A6M21_07725</name>
</gene>
<keyword evidence="2" id="KW-1185">Reference proteome</keyword>
<name>A0A1B7LG98_9FIRM</name>
<accession>A0A1B7LG98</accession>